<dbReference type="Gene3D" id="3.30.160.250">
    <property type="match status" value="1"/>
</dbReference>
<organism evidence="2">
    <name type="scientific">Siphoviridae sp. ctwHj1</name>
    <dbReference type="NCBI Taxonomy" id="2825727"/>
    <lineage>
        <taxon>Viruses</taxon>
        <taxon>Duplodnaviria</taxon>
        <taxon>Heunggongvirae</taxon>
        <taxon>Uroviricota</taxon>
        <taxon>Caudoviricetes</taxon>
    </lineage>
</organism>
<evidence type="ECO:0000259" key="1">
    <source>
        <dbReference type="Pfam" id="PF15919"/>
    </source>
</evidence>
<dbReference type="EMBL" id="BK016018">
    <property type="protein sequence ID" value="DAF89885.1"/>
    <property type="molecule type" value="Genomic_DNA"/>
</dbReference>
<dbReference type="PANTHER" id="PTHR34504:SF2">
    <property type="entry name" value="UPF0150 PROTEIN SSL0259"/>
    <property type="match status" value="1"/>
</dbReference>
<sequence>MKYIAIIHKDPESAYGVTLPDFPGCFSGADTLDEIPGNIQEAVELWAEGEDITPPVPSSFESVAQLDSAKGGMLMLVDVNFDFLDQNIVPVNISMPVYMRNLIDREAKARGLTRSAFLVKAAQAYA</sequence>
<dbReference type="InterPro" id="IPR051404">
    <property type="entry name" value="TA_system_antitoxin"/>
</dbReference>
<dbReference type="InterPro" id="IPR031807">
    <property type="entry name" value="HicB-like"/>
</dbReference>
<name>A0A8S5U645_9CAUD</name>
<feature type="domain" description="HicB-like antitoxin of toxin-antitoxin system" evidence="1">
    <location>
        <begin position="3"/>
        <end position="122"/>
    </location>
</feature>
<dbReference type="InterPro" id="IPR035069">
    <property type="entry name" value="TTHA1013/TTHA0281-like"/>
</dbReference>
<accession>A0A8S5U645</accession>
<reference evidence="2" key="1">
    <citation type="journal article" date="2021" name="Proc. Natl. Acad. Sci. U.S.A.">
        <title>A Catalog of Tens of Thousands of Viruses from Human Metagenomes Reveals Hidden Associations with Chronic Diseases.</title>
        <authorList>
            <person name="Tisza M.J."/>
            <person name="Buck C.B."/>
        </authorList>
    </citation>
    <scope>NUCLEOTIDE SEQUENCE</scope>
    <source>
        <strain evidence="2">CtwHj1</strain>
    </source>
</reference>
<dbReference type="PANTHER" id="PTHR34504">
    <property type="entry name" value="ANTITOXIN HICB"/>
    <property type="match status" value="1"/>
</dbReference>
<dbReference type="Pfam" id="PF15919">
    <property type="entry name" value="HicB_lk_antitox"/>
    <property type="match status" value="1"/>
</dbReference>
<evidence type="ECO:0000313" key="2">
    <source>
        <dbReference type="EMBL" id="DAF89885.1"/>
    </source>
</evidence>
<protein>
    <submittedName>
        <fullName evidence="2">HicB-like antitoxin</fullName>
    </submittedName>
</protein>
<dbReference type="SUPFAM" id="SSF143100">
    <property type="entry name" value="TTHA1013/TTHA0281-like"/>
    <property type="match status" value="1"/>
</dbReference>
<proteinExistence type="predicted"/>